<dbReference type="PANTHER" id="PTHR23419">
    <property type="entry name" value="DIVALENT CATION TOLERANCE CUTA-RELATED"/>
    <property type="match status" value="1"/>
</dbReference>
<dbReference type="Gene3D" id="3.30.70.120">
    <property type="match status" value="1"/>
</dbReference>
<dbReference type="Pfam" id="PF03091">
    <property type="entry name" value="CutA1"/>
    <property type="match status" value="1"/>
</dbReference>
<dbReference type="EMBL" id="PHIG01000007">
    <property type="protein sequence ID" value="PJK31182.1"/>
    <property type="molecule type" value="Genomic_DNA"/>
</dbReference>
<protein>
    <submittedName>
        <fullName evidence="2">Divalent-cation tolerance protein CutA</fullName>
    </submittedName>
</protein>
<dbReference type="InterPro" id="IPR011322">
    <property type="entry name" value="N-reg_PII-like_a/b"/>
</dbReference>
<dbReference type="PANTHER" id="PTHR23419:SF8">
    <property type="entry name" value="FI09726P"/>
    <property type="match status" value="1"/>
</dbReference>
<dbReference type="RefSeq" id="WP_109796200.1">
    <property type="nucleotide sequence ID" value="NZ_PHIG01000007.1"/>
</dbReference>
<dbReference type="OrthoDB" id="37622at2"/>
<dbReference type="InterPro" id="IPR015867">
    <property type="entry name" value="N-reg_PII/ATP_PRibTrfase_C"/>
</dbReference>
<dbReference type="GO" id="GO:0010038">
    <property type="term" value="P:response to metal ion"/>
    <property type="evidence" value="ECO:0007669"/>
    <property type="project" value="InterPro"/>
</dbReference>
<evidence type="ECO:0000256" key="1">
    <source>
        <dbReference type="ARBA" id="ARBA00010169"/>
    </source>
</evidence>
<comment type="caution">
    <text evidence="2">The sequence shown here is derived from an EMBL/GenBank/DDBJ whole genome shotgun (WGS) entry which is preliminary data.</text>
</comment>
<dbReference type="GO" id="GO:0005507">
    <property type="term" value="F:copper ion binding"/>
    <property type="evidence" value="ECO:0007669"/>
    <property type="project" value="TreeGrafter"/>
</dbReference>
<evidence type="ECO:0000313" key="3">
    <source>
        <dbReference type="Proteomes" id="UP000229498"/>
    </source>
</evidence>
<dbReference type="AlphaFoldDB" id="A0A2M9G650"/>
<proteinExistence type="inferred from homology"/>
<sequence>MKAEAVDVWINCPDKATADRIADAVIERRLAACANVMAPIESAYHWKGKVEREPEVPLVLKTRAALFDRLVAAVRELHPYETPAIIGLPIAMVNDDYLQWIVEETDGA</sequence>
<keyword evidence="3" id="KW-1185">Reference proteome</keyword>
<gene>
    <name evidence="2" type="ORF">CVT23_02820</name>
</gene>
<evidence type="ECO:0000313" key="2">
    <source>
        <dbReference type="EMBL" id="PJK31182.1"/>
    </source>
</evidence>
<reference evidence="2 3" key="1">
    <citation type="submission" date="2017-11" db="EMBL/GenBank/DDBJ databases">
        <title>Draft genome sequence of Rhizobiales bacterium SY3-13.</title>
        <authorList>
            <person name="Sun C."/>
        </authorList>
    </citation>
    <scope>NUCLEOTIDE SEQUENCE [LARGE SCALE GENOMIC DNA]</scope>
    <source>
        <strain evidence="2 3">SY3-13</strain>
    </source>
</reference>
<organism evidence="2 3">
    <name type="scientific">Minwuia thermotolerans</name>
    <dbReference type="NCBI Taxonomy" id="2056226"/>
    <lineage>
        <taxon>Bacteria</taxon>
        <taxon>Pseudomonadati</taxon>
        <taxon>Pseudomonadota</taxon>
        <taxon>Alphaproteobacteria</taxon>
        <taxon>Minwuiales</taxon>
        <taxon>Minwuiaceae</taxon>
        <taxon>Minwuia</taxon>
    </lineage>
</organism>
<name>A0A2M9G650_9PROT</name>
<accession>A0A2M9G650</accession>
<dbReference type="Proteomes" id="UP000229498">
    <property type="component" value="Unassembled WGS sequence"/>
</dbReference>
<comment type="similarity">
    <text evidence="1">Belongs to the CutA family.</text>
</comment>
<dbReference type="SUPFAM" id="SSF54913">
    <property type="entry name" value="GlnB-like"/>
    <property type="match status" value="1"/>
</dbReference>
<dbReference type="InterPro" id="IPR004323">
    <property type="entry name" value="Ion_tolerance_CutA"/>
</dbReference>